<dbReference type="AlphaFoldDB" id="A0A511MJU9"/>
<name>A0A511MJU9_9NOCA</name>
<proteinExistence type="predicted"/>
<sequence length="126" mass="12883">MNRTAASVRTFHRALSTLILALVLIFGAVGISQVAQAPSAQAAPAGYYAKNCLVKSPVSGRCDVWGAPYWINGNKLPDGKRNIWIDACLSGGTVAAVVGMFAGPQGVISGMFLGCAQGLAAAAMVS</sequence>
<organism evidence="1 2">
    <name type="scientific">Nocardia ninae NBRC 108245</name>
    <dbReference type="NCBI Taxonomy" id="1210091"/>
    <lineage>
        <taxon>Bacteria</taxon>
        <taxon>Bacillati</taxon>
        <taxon>Actinomycetota</taxon>
        <taxon>Actinomycetes</taxon>
        <taxon>Mycobacteriales</taxon>
        <taxon>Nocardiaceae</taxon>
        <taxon>Nocardia</taxon>
    </lineage>
</organism>
<gene>
    <name evidence="1" type="ORF">NN4_54290</name>
</gene>
<evidence type="ECO:0000313" key="1">
    <source>
        <dbReference type="EMBL" id="GEM40910.1"/>
    </source>
</evidence>
<comment type="caution">
    <text evidence="1">The sequence shown here is derived from an EMBL/GenBank/DDBJ whole genome shotgun (WGS) entry which is preliminary data.</text>
</comment>
<accession>A0A511MJU9</accession>
<dbReference type="EMBL" id="BJXA01000043">
    <property type="protein sequence ID" value="GEM40910.1"/>
    <property type="molecule type" value="Genomic_DNA"/>
</dbReference>
<reference evidence="1 2" key="1">
    <citation type="submission" date="2019-07" db="EMBL/GenBank/DDBJ databases">
        <title>Whole genome shotgun sequence of Nocardia ninae NBRC 108245.</title>
        <authorList>
            <person name="Hosoyama A."/>
            <person name="Uohara A."/>
            <person name="Ohji S."/>
            <person name="Ichikawa N."/>
        </authorList>
    </citation>
    <scope>NUCLEOTIDE SEQUENCE [LARGE SCALE GENOMIC DNA]</scope>
    <source>
        <strain evidence="1 2">NBRC 108245</strain>
    </source>
</reference>
<protein>
    <submittedName>
        <fullName evidence="1">Uncharacterized protein</fullName>
    </submittedName>
</protein>
<dbReference type="Proteomes" id="UP000321424">
    <property type="component" value="Unassembled WGS sequence"/>
</dbReference>
<keyword evidence="2" id="KW-1185">Reference proteome</keyword>
<evidence type="ECO:0000313" key="2">
    <source>
        <dbReference type="Proteomes" id="UP000321424"/>
    </source>
</evidence>